<dbReference type="PROSITE" id="PS51257">
    <property type="entry name" value="PROKAR_LIPOPROTEIN"/>
    <property type="match status" value="1"/>
</dbReference>
<comment type="caution">
    <text evidence="2">The sequence shown here is derived from an EMBL/GenBank/DDBJ whole genome shotgun (WGS) entry which is preliminary data.</text>
</comment>
<feature type="transmembrane region" description="Helical" evidence="1">
    <location>
        <begin position="182"/>
        <end position="200"/>
    </location>
</feature>
<feature type="transmembrane region" description="Helical" evidence="1">
    <location>
        <begin position="75"/>
        <end position="94"/>
    </location>
</feature>
<dbReference type="RefSeq" id="WP_191493178.1">
    <property type="nucleotide sequence ID" value="NZ_JACLYY010000003.1"/>
</dbReference>
<dbReference type="EMBL" id="JACLYY010000003">
    <property type="protein sequence ID" value="MBM6737237.1"/>
    <property type="molecule type" value="Genomic_DNA"/>
</dbReference>
<dbReference type="Proteomes" id="UP000716906">
    <property type="component" value="Unassembled WGS sequence"/>
</dbReference>
<reference evidence="2 3" key="1">
    <citation type="journal article" date="2021" name="Sci. Rep.">
        <title>The distribution of antibiotic resistance genes in chicken gut microbiota commensals.</title>
        <authorList>
            <person name="Juricova H."/>
            <person name="Matiasovicova J."/>
            <person name="Kubasova T."/>
            <person name="Cejkova D."/>
            <person name="Rychlik I."/>
        </authorList>
    </citation>
    <scope>NUCLEOTIDE SEQUENCE [LARGE SCALE GENOMIC DNA]</scope>
    <source>
        <strain evidence="2 3">An773</strain>
    </source>
</reference>
<evidence type="ECO:0000313" key="3">
    <source>
        <dbReference type="Proteomes" id="UP000716906"/>
    </source>
</evidence>
<proteinExistence type="predicted"/>
<keyword evidence="1" id="KW-0812">Transmembrane</keyword>
<organism evidence="2 3">
    <name type="scientific">Faecalicatena fissicatena</name>
    <dbReference type="NCBI Taxonomy" id="290055"/>
    <lineage>
        <taxon>Bacteria</taxon>
        <taxon>Bacillati</taxon>
        <taxon>Bacillota</taxon>
        <taxon>Clostridia</taxon>
        <taxon>Lachnospirales</taxon>
        <taxon>Lachnospiraceae</taxon>
        <taxon>Faecalicatena</taxon>
    </lineage>
</organism>
<name>A0ABS2E6I2_9FIRM</name>
<protein>
    <submittedName>
        <fullName evidence="2">ABC-2 transporter permease</fullName>
    </submittedName>
</protein>
<feature type="transmembrane region" description="Helical" evidence="1">
    <location>
        <begin position="114"/>
        <end position="134"/>
    </location>
</feature>
<accession>A0ABS2E6I2</accession>
<keyword evidence="1" id="KW-0472">Membrane</keyword>
<feature type="transmembrane region" description="Helical" evidence="1">
    <location>
        <begin position="143"/>
        <end position="162"/>
    </location>
</feature>
<dbReference type="Pfam" id="PF13346">
    <property type="entry name" value="ABC2_membrane_5"/>
    <property type="match status" value="1"/>
</dbReference>
<keyword evidence="3" id="KW-1185">Reference proteome</keyword>
<dbReference type="InterPro" id="IPR025699">
    <property type="entry name" value="ABC2_memb-like"/>
</dbReference>
<sequence length="212" mass="24069">MKLLYKELALAAHPTSIIFAFLGCLVIVPAYPYTVIFMFGCLAPYLTFLYARETNDQWYTAILPITKRESVQGKCMLVISIQLFQLLIAVPSVFLRKILEVENNPVGIDATIAWFGFGLMIYSVFDLIFFPAYYRNGYKAGRAFVMAAIPMLLMMVTVEGAVRFPQLTWLDSYAPSDCLRQIPFLLIGILCYGCFVTLAYKLSVKRFENVDL</sequence>
<gene>
    <name evidence="2" type="ORF">H7U36_03835</name>
</gene>
<evidence type="ECO:0000256" key="1">
    <source>
        <dbReference type="SAM" id="Phobius"/>
    </source>
</evidence>
<keyword evidence="1" id="KW-1133">Transmembrane helix</keyword>
<evidence type="ECO:0000313" key="2">
    <source>
        <dbReference type="EMBL" id="MBM6737237.1"/>
    </source>
</evidence>
<feature type="transmembrane region" description="Helical" evidence="1">
    <location>
        <begin position="7"/>
        <end position="28"/>
    </location>
</feature>